<evidence type="ECO:0000313" key="2">
    <source>
        <dbReference type="Proteomes" id="UP001165289"/>
    </source>
</evidence>
<proteinExistence type="predicted"/>
<evidence type="ECO:0000313" key="1">
    <source>
        <dbReference type="EMBL" id="KAI6660226.1"/>
    </source>
</evidence>
<dbReference type="PANTHER" id="PTHR45749:SF21">
    <property type="entry name" value="DUF4371 DOMAIN-CONTAINING PROTEIN"/>
    <property type="match status" value="1"/>
</dbReference>
<dbReference type="Proteomes" id="UP001165289">
    <property type="component" value="Unassembled WGS sequence"/>
</dbReference>
<dbReference type="EMBL" id="JAKMXF010000037">
    <property type="protein sequence ID" value="KAI6660226.1"/>
    <property type="molecule type" value="Genomic_DNA"/>
</dbReference>
<organism evidence="1 2">
    <name type="scientific">Oopsacas minuta</name>
    <dbReference type="NCBI Taxonomy" id="111878"/>
    <lineage>
        <taxon>Eukaryota</taxon>
        <taxon>Metazoa</taxon>
        <taxon>Porifera</taxon>
        <taxon>Hexactinellida</taxon>
        <taxon>Hexasterophora</taxon>
        <taxon>Lyssacinosida</taxon>
        <taxon>Leucopsacidae</taxon>
        <taxon>Oopsacas</taxon>
    </lineage>
</organism>
<gene>
    <name evidence="1" type="ORF">LOD99_10462</name>
</gene>
<comment type="caution">
    <text evidence="1">The sequence shown here is derived from an EMBL/GenBank/DDBJ whole genome shotgun (WGS) entry which is preliminary data.</text>
</comment>
<protein>
    <submittedName>
        <fullName evidence="1">52 kDa repressor of the inhibitor of the protein kinase-like</fullName>
    </submittedName>
</protein>
<accession>A0AAV7KGL4</accession>
<sequence>MSFLECDTTGITGRCLSDKILGCLNDYGLDITKLRGQAYHEAGNVAGSIQETAALITKKYPLALYLHWASHSLNLAVAKSLQVTSVRNMMGVVDRVSAKFYRRVSFQYER</sequence>
<name>A0AAV7KGL4_9METZ</name>
<dbReference type="PANTHER" id="PTHR45749">
    <property type="match status" value="1"/>
</dbReference>
<keyword evidence="2" id="KW-1185">Reference proteome</keyword>
<dbReference type="AlphaFoldDB" id="A0AAV7KGL4"/>
<reference evidence="1 2" key="1">
    <citation type="journal article" date="2023" name="BMC Biol.">
        <title>The compact genome of the sponge Oopsacas minuta (Hexactinellida) is lacking key metazoan core genes.</title>
        <authorList>
            <person name="Santini S."/>
            <person name="Schenkelaars Q."/>
            <person name="Jourda C."/>
            <person name="Duchesne M."/>
            <person name="Belahbib H."/>
            <person name="Rocher C."/>
            <person name="Selva M."/>
            <person name="Riesgo A."/>
            <person name="Vervoort M."/>
            <person name="Leys S.P."/>
            <person name="Kodjabachian L."/>
            <person name="Le Bivic A."/>
            <person name="Borchiellini C."/>
            <person name="Claverie J.M."/>
            <person name="Renard E."/>
        </authorList>
    </citation>
    <scope>NUCLEOTIDE SEQUENCE [LARGE SCALE GENOMIC DNA]</scope>
    <source>
        <strain evidence="1">SPO-2</strain>
    </source>
</reference>